<dbReference type="PANTHER" id="PTHR14969:SF13">
    <property type="entry name" value="AT30094P"/>
    <property type="match status" value="1"/>
</dbReference>
<reference evidence="3 4" key="1">
    <citation type="submission" date="2018-11" db="EMBL/GenBank/DDBJ databases">
        <title>Genomic Encyclopedia of Type Strains, Phase IV (KMG-IV): sequencing the most valuable type-strain genomes for metagenomic binning, comparative biology and taxonomic classification.</title>
        <authorList>
            <person name="Goeker M."/>
        </authorList>
    </citation>
    <scope>NUCLEOTIDE SEQUENCE [LARGE SCALE GENOMIC DNA]</scope>
    <source>
        <strain evidence="3 4">DSM 18090</strain>
    </source>
</reference>
<evidence type="ECO:0000313" key="4">
    <source>
        <dbReference type="Proteomes" id="UP000276443"/>
    </source>
</evidence>
<dbReference type="AlphaFoldDB" id="A0A3N5B8P5"/>
<dbReference type="RefSeq" id="WP_124221841.1">
    <property type="nucleotide sequence ID" value="NZ_RKRF01000009.1"/>
</dbReference>
<comment type="caution">
    <text evidence="3">The sequence shown here is derived from an EMBL/GenBank/DDBJ whole genome shotgun (WGS) entry which is preliminary data.</text>
</comment>
<organism evidence="3 4">
    <name type="scientific">Aquisalibacillus elongatus</name>
    <dbReference type="NCBI Taxonomy" id="485577"/>
    <lineage>
        <taxon>Bacteria</taxon>
        <taxon>Bacillati</taxon>
        <taxon>Bacillota</taxon>
        <taxon>Bacilli</taxon>
        <taxon>Bacillales</taxon>
        <taxon>Bacillaceae</taxon>
        <taxon>Aquisalibacillus</taxon>
    </lineage>
</organism>
<proteinExistence type="predicted"/>
<feature type="domain" description="Phosphatidic acid phosphatase type 2/haloperoxidase" evidence="2">
    <location>
        <begin position="101"/>
        <end position="213"/>
    </location>
</feature>
<dbReference type="EMBL" id="RKRF01000009">
    <property type="protein sequence ID" value="RPF53359.1"/>
    <property type="molecule type" value="Genomic_DNA"/>
</dbReference>
<feature type="transmembrane region" description="Helical" evidence="1">
    <location>
        <begin position="101"/>
        <end position="118"/>
    </location>
</feature>
<feature type="transmembrane region" description="Helical" evidence="1">
    <location>
        <begin position="170"/>
        <end position="190"/>
    </location>
</feature>
<name>A0A3N5B8P5_9BACI</name>
<keyword evidence="4" id="KW-1185">Reference proteome</keyword>
<dbReference type="PANTHER" id="PTHR14969">
    <property type="entry name" value="SPHINGOSINE-1-PHOSPHATE PHOSPHOHYDROLASE"/>
    <property type="match status" value="1"/>
</dbReference>
<dbReference type="Proteomes" id="UP000276443">
    <property type="component" value="Unassembled WGS sequence"/>
</dbReference>
<evidence type="ECO:0000256" key="1">
    <source>
        <dbReference type="SAM" id="Phobius"/>
    </source>
</evidence>
<dbReference type="SMART" id="SM00014">
    <property type="entry name" value="acidPPc"/>
    <property type="match status" value="1"/>
</dbReference>
<keyword evidence="1" id="KW-0812">Transmembrane</keyword>
<keyword evidence="1" id="KW-1133">Transmembrane helix</keyword>
<dbReference type="InterPro" id="IPR036938">
    <property type="entry name" value="PAP2/HPO_sf"/>
</dbReference>
<evidence type="ECO:0000313" key="3">
    <source>
        <dbReference type="EMBL" id="RPF53359.1"/>
    </source>
</evidence>
<dbReference type="InterPro" id="IPR000326">
    <property type="entry name" value="PAP2/HPO"/>
</dbReference>
<feature type="transmembrane region" description="Helical" evidence="1">
    <location>
        <begin position="66"/>
        <end position="94"/>
    </location>
</feature>
<sequence>MDWVDELKRVPKRTYVGLISMFVLLIGASWLFIELAEGVLENEKFLIDQYVRGWLESNGVQLLDEIFAWVTELGSVTFITIGSFMLAISLYFLYERWKWRVLYFAIAMIGISILTTLLKEVFERRRPNILEEHDGTGFSFPSGHSTGPMVFYGFMIYLIIRSRARHSIKWLFGILLSLLILAIGISRIYLGVHYATDVMAGHLLGFAWLVSCVSVLEFTLWRRH</sequence>
<dbReference type="Gene3D" id="1.20.144.10">
    <property type="entry name" value="Phosphatidic acid phosphatase type 2/haloperoxidase"/>
    <property type="match status" value="2"/>
</dbReference>
<dbReference type="OrthoDB" id="9789113at2"/>
<dbReference type="Pfam" id="PF01569">
    <property type="entry name" value="PAP2"/>
    <property type="match status" value="1"/>
</dbReference>
<keyword evidence="1" id="KW-0472">Membrane</keyword>
<feature type="transmembrane region" description="Helical" evidence="1">
    <location>
        <begin position="138"/>
        <end position="158"/>
    </location>
</feature>
<evidence type="ECO:0000259" key="2">
    <source>
        <dbReference type="SMART" id="SM00014"/>
    </source>
</evidence>
<dbReference type="SUPFAM" id="SSF48317">
    <property type="entry name" value="Acid phosphatase/Vanadium-dependent haloperoxidase"/>
    <property type="match status" value="1"/>
</dbReference>
<feature type="transmembrane region" description="Helical" evidence="1">
    <location>
        <begin position="202"/>
        <end position="221"/>
    </location>
</feature>
<protein>
    <submittedName>
        <fullName evidence="3">Undecaprenyl-diphosphatase</fullName>
    </submittedName>
</protein>
<dbReference type="CDD" id="cd03392">
    <property type="entry name" value="PAP2_like_2"/>
    <property type="match status" value="1"/>
</dbReference>
<gene>
    <name evidence="3" type="ORF">EDC24_1858</name>
</gene>
<feature type="transmembrane region" description="Helical" evidence="1">
    <location>
        <begin position="15"/>
        <end position="33"/>
    </location>
</feature>
<accession>A0A3N5B8P5</accession>